<dbReference type="InterPro" id="IPR012910">
    <property type="entry name" value="Plug_dom"/>
</dbReference>
<evidence type="ECO:0000256" key="2">
    <source>
        <dbReference type="ARBA" id="ARBA00022448"/>
    </source>
</evidence>
<dbReference type="EMBL" id="JAGGJA010000001">
    <property type="protein sequence ID" value="MCW9705580.1"/>
    <property type="molecule type" value="Genomic_DNA"/>
</dbReference>
<feature type="domain" description="TonB-dependent receptor plug" evidence="14">
    <location>
        <begin position="122"/>
        <end position="246"/>
    </location>
</feature>
<dbReference type="NCBIfam" id="TIGR04056">
    <property type="entry name" value="OMP_RagA_SusC"/>
    <property type="match status" value="1"/>
</dbReference>
<feature type="chain" id="PRO_5045721420" evidence="12">
    <location>
        <begin position="23"/>
        <end position="1079"/>
    </location>
</feature>
<evidence type="ECO:0000256" key="5">
    <source>
        <dbReference type="ARBA" id="ARBA00022729"/>
    </source>
</evidence>
<evidence type="ECO:0000256" key="4">
    <source>
        <dbReference type="ARBA" id="ARBA00022692"/>
    </source>
</evidence>
<keyword evidence="9 10" id="KW-0998">Cell outer membrane</keyword>
<evidence type="ECO:0000313" key="15">
    <source>
        <dbReference type="EMBL" id="MCW9705580.1"/>
    </source>
</evidence>
<dbReference type="Pfam" id="PF07715">
    <property type="entry name" value="Plug"/>
    <property type="match status" value="1"/>
</dbReference>
<keyword evidence="4 10" id="KW-0812">Transmembrane</keyword>
<dbReference type="SUPFAM" id="SSF49464">
    <property type="entry name" value="Carboxypeptidase regulatory domain-like"/>
    <property type="match status" value="1"/>
</dbReference>
<keyword evidence="2 10" id="KW-0813">Transport</keyword>
<gene>
    <name evidence="15" type="ORF">J6I44_01875</name>
</gene>
<dbReference type="Gene3D" id="2.170.130.10">
    <property type="entry name" value="TonB-dependent receptor, plug domain"/>
    <property type="match status" value="1"/>
</dbReference>
<keyword evidence="16" id="KW-1185">Reference proteome</keyword>
<protein>
    <submittedName>
        <fullName evidence="15">SusC/RagA family TonB-linked outer membrane protein</fullName>
    </submittedName>
</protein>
<dbReference type="InterPro" id="IPR023996">
    <property type="entry name" value="TonB-dep_OMP_SusC/RagA"/>
</dbReference>
<dbReference type="SUPFAM" id="SSF56935">
    <property type="entry name" value="Porins"/>
    <property type="match status" value="1"/>
</dbReference>
<dbReference type="PANTHER" id="PTHR30069:SF29">
    <property type="entry name" value="HEMOGLOBIN AND HEMOGLOBIN-HAPTOGLOBIN-BINDING PROTEIN 1-RELATED"/>
    <property type="match status" value="1"/>
</dbReference>
<evidence type="ECO:0000259" key="13">
    <source>
        <dbReference type="Pfam" id="PF00593"/>
    </source>
</evidence>
<evidence type="ECO:0000256" key="6">
    <source>
        <dbReference type="ARBA" id="ARBA00023077"/>
    </source>
</evidence>
<feature type="domain" description="TonB-dependent receptor-like beta-barrel" evidence="13">
    <location>
        <begin position="472"/>
        <end position="790"/>
    </location>
</feature>
<dbReference type="Gene3D" id="2.60.40.1120">
    <property type="entry name" value="Carboxypeptidase-like, regulatory domain"/>
    <property type="match status" value="1"/>
</dbReference>
<evidence type="ECO:0000256" key="7">
    <source>
        <dbReference type="ARBA" id="ARBA00023136"/>
    </source>
</evidence>
<dbReference type="Pfam" id="PF00593">
    <property type="entry name" value="TonB_dep_Rec_b-barrel"/>
    <property type="match status" value="1"/>
</dbReference>
<evidence type="ECO:0000256" key="8">
    <source>
        <dbReference type="ARBA" id="ARBA00023170"/>
    </source>
</evidence>
<keyword evidence="7 10" id="KW-0472">Membrane</keyword>
<dbReference type="InterPro" id="IPR000531">
    <property type="entry name" value="Beta-barrel_TonB"/>
</dbReference>
<dbReference type="PANTHER" id="PTHR30069">
    <property type="entry name" value="TONB-DEPENDENT OUTER MEMBRANE RECEPTOR"/>
    <property type="match status" value="1"/>
</dbReference>
<reference evidence="15 16" key="1">
    <citation type="submission" date="2021-03" db="EMBL/GenBank/DDBJ databases">
        <title>Aliifodinibius sp. nov., a new bacterium isolated from saline soil.</title>
        <authorList>
            <person name="Galisteo C."/>
            <person name="De La Haba R."/>
            <person name="Sanchez-Porro C."/>
            <person name="Ventosa A."/>
        </authorList>
    </citation>
    <scope>NUCLEOTIDE SEQUENCE [LARGE SCALE GENOMIC DNA]</scope>
    <source>
        <strain evidence="15 16">1BSP15-2V2</strain>
    </source>
</reference>
<evidence type="ECO:0000256" key="1">
    <source>
        <dbReference type="ARBA" id="ARBA00004571"/>
    </source>
</evidence>
<dbReference type="InterPro" id="IPR008969">
    <property type="entry name" value="CarboxyPept-like_regulatory"/>
</dbReference>
<feature type="signal peptide" evidence="12">
    <location>
        <begin position="1"/>
        <end position="22"/>
    </location>
</feature>
<organism evidence="15 16">
    <name type="scientific">Fodinibius salsisoli</name>
    <dbReference type="NCBI Taxonomy" id="2820877"/>
    <lineage>
        <taxon>Bacteria</taxon>
        <taxon>Pseudomonadati</taxon>
        <taxon>Balneolota</taxon>
        <taxon>Balneolia</taxon>
        <taxon>Balneolales</taxon>
        <taxon>Balneolaceae</taxon>
        <taxon>Fodinibius</taxon>
    </lineage>
</organism>
<dbReference type="Pfam" id="PF13715">
    <property type="entry name" value="CarbopepD_reg_2"/>
    <property type="match status" value="1"/>
</dbReference>
<name>A0ABT3PI54_9BACT</name>
<evidence type="ECO:0000256" key="9">
    <source>
        <dbReference type="ARBA" id="ARBA00023237"/>
    </source>
</evidence>
<evidence type="ECO:0000259" key="14">
    <source>
        <dbReference type="Pfam" id="PF07715"/>
    </source>
</evidence>
<proteinExistence type="inferred from homology"/>
<comment type="caution">
    <text evidence="15">The sequence shown here is derived from an EMBL/GenBank/DDBJ whole genome shotgun (WGS) entry which is preliminary data.</text>
</comment>
<keyword evidence="8" id="KW-0675">Receptor</keyword>
<dbReference type="InterPro" id="IPR036942">
    <property type="entry name" value="Beta-barrel_TonB_sf"/>
</dbReference>
<dbReference type="RefSeq" id="WP_265764244.1">
    <property type="nucleotide sequence ID" value="NZ_JAGGJA010000001.1"/>
</dbReference>
<dbReference type="Gene3D" id="2.40.170.20">
    <property type="entry name" value="TonB-dependent receptor, beta-barrel domain"/>
    <property type="match status" value="1"/>
</dbReference>
<dbReference type="PROSITE" id="PS52016">
    <property type="entry name" value="TONB_DEPENDENT_REC_3"/>
    <property type="match status" value="1"/>
</dbReference>
<comment type="similarity">
    <text evidence="10 11">Belongs to the TonB-dependent receptor family.</text>
</comment>
<comment type="subcellular location">
    <subcellularLocation>
        <location evidence="1 10">Cell outer membrane</location>
        <topology evidence="1 10">Multi-pass membrane protein</topology>
    </subcellularLocation>
</comment>
<accession>A0ABT3PI54</accession>
<evidence type="ECO:0000256" key="10">
    <source>
        <dbReference type="PROSITE-ProRule" id="PRU01360"/>
    </source>
</evidence>
<keyword evidence="3 10" id="KW-1134">Transmembrane beta strand</keyword>
<dbReference type="InterPro" id="IPR037066">
    <property type="entry name" value="Plug_dom_sf"/>
</dbReference>
<sequence>MKHKLLLATLGIFLASAYSVLAQGTISGTVIENSTGDPLPGVNVVIEGTTKGAATSVDGAYQISNLEAGTYTLSAQFIGFKKQSKEVTLAADESITLDFQLRISSVNLDEVVVTGAGGPVEVRKLGSSIGSVSAEDLDAAPTQSFSDVIQGRIPGLVGLPSSGVTGEGSRIRIRGSSSLSQSNEPIVLIDGVRVDRGGGFGGSVSAGGGASPSRLDDLNPDAIDRVEVLKGAAAATLYGTEASNGVIQVFTKKGQVSEPKFNFEISQGTINYPKTIPDNTGFARTTAQTDTMSKYIGGNISPYQLVREDYVQRLFETGITQEYSGSVSGGTEGITYFVNGRWSGEDGPIGGQNLVFPQGAGPQAEDVLNKGQASANLNIFPTDNLQLRVVTGYTASNFKTFQTGNNNYGVTSGAMHGKPELVGYNNRSGASYSATVEERLQQSVSQEVQHFNGSVGVNYRPLNNLTLDGTFGVDYTSQFSESTRPFGWNINDYASIESEGARRTSDRSNFNLTVDVKATLKNQLSDRLESTLIGGFQVFNQQNLIRSAEGVDFPGPGLNVSGAAANQSITEQYVEESQAGIFLQEQVGFDDYIFATIGGRYDTHSAFGTEFSGVFYPKVSLSVVPSDAPFWNSPGPISSLRLRAAVGQSGLQPGAFDALTTYTSLTSANGPGIVPENLGNPDLKPEISTEYEVGLDVGLFSERYTLEATYWDRTVRDALVQRQFPVSGGFLQTQLDNIGELKGRGLELNLEAQLVENDNWSVRAFSGAAYLWEQVRSLGGAPPIKVGGTYPRYRQFLKEGYAPATNFGAKLPSVPEGFLPLDKRGLLQALNRDASGVESGQPAERALVLDYLNTLTPGTARLEELNNYVLLADENGNGDPLDHHLGKPTPDWQGSFGGSINFKNFRLYTLFEYKTGNFYVNNLTDGFRQRSAGIGRNTPEAARVERDYITGGVNESYTPKNDSEVRLAAARKWVYDLLALDPFAGLNVIQKADFLRWRELSLTYQVPQTVVDRIGVRDLSFSISGRNLKLWSAYPGIDPEVNAVGRGGGSELENNFLLGTDTWNMPIPRRVLFTLKLGL</sequence>
<keyword evidence="6 11" id="KW-0798">TonB box</keyword>
<evidence type="ECO:0000313" key="16">
    <source>
        <dbReference type="Proteomes" id="UP001207918"/>
    </source>
</evidence>
<keyword evidence="5 12" id="KW-0732">Signal</keyword>
<evidence type="ECO:0000256" key="11">
    <source>
        <dbReference type="RuleBase" id="RU003357"/>
    </source>
</evidence>
<evidence type="ECO:0000256" key="3">
    <source>
        <dbReference type="ARBA" id="ARBA00022452"/>
    </source>
</evidence>
<dbReference type="InterPro" id="IPR039426">
    <property type="entry name" value="TonB-dep_rcpt-like"/>
</dbReference>
<dbReference type="Proteomes" id="UP001207918">
    <property type="component" value="Unassembled WGS sequence"/>
</dbReference>
<evidence type="ECO:0000256" key="12">
    <source>
        <dbReference type="SAM" id="SignalP"/>
    </source>
</evidence>